<feature type="compositionally biased region" description="Low complexity" evidence="1">
    <location>
        <begin position="151"/>
        <end position="160"/>
    </location>
</feature>
<reference evidence="3" key="1">
    <citation type="submission" date="2017-02" db="EMBL/GenBank/DDBJ databases">
        <authorList>
            <person name="Tafer H."/>
            <person name="Lopandic K."/>
        </authorList>
    </citation>
    <scope>NUCLEOTIDE SEQUENCE [LARGE SCALE GENOMIC DNA]</scope>
    <source>
        <strain evidence="3">CBS 366.77</strain>
    </source>
</reference>
<dbReference type="AlphaFoldDB" id="A0A3A2ZHJ3"/>
<organism evidence="2 3">
    <name type="scientific">Aspergillus sclerotialis</name>
    <dbReference type="NCBI Taxonomy" id="2070753"/>
    <lineage>
        <taxon>Eukaryota</taxon>
        <taxon>Fungi</taxon>
        <taxon>Dikarya</taxon>
        <taxon>Ascomycota</taxon>
        <taxon>Pezizomycotina</taxon>
        <taxon>Eurotiomycetes</taxon>
        <taxon>Eurotiomycetidae</taxon>
        <taxon>Eurotiales</taxon>
        <taxon>Aspergillaceae</taxon>
        <taxon>Aspergillus</taxon>
        <taxon>Aspergillus subgen. Polypaecilum</taxon>
    </lineage>
</organism>
<evidence type="ECO:0000313" key="3">
    <source>
        <dbReference type="Proteomes" id="UP000266188"/>
    </source>
</evidence>
<proteinExistence type="predicted"/>
<name>A0A3A2ZHJ3_9EURO</name>
<evidence type="ECO:0000313" key="2">
    <source>
        <dbReference type="EMBL" id="RJE22688.1"/>
    </source>
</evidence>
<dbReference type="OrthoDB" id="5073671at2759"/>
<feature type="region of interest" description="Disordered" evidence="1">
    <location>
        <begin position="1"/>
        <end position="21"/>
    </location>
</feature>
<dbReference type="EMBL" id="MVGC01000156">
    <property type="protein sequence ID" value="RJE22688.1"/>
    <property type="molecule type" value="Genomic_DNA"/>
</dbReference>
<dbReference type="Proteomes" id="UP000266188">
    <property type="component" value="Unassembled WGS sequence"/>
</dbReference>
<comment type="caution">
    <text evidence="2">The sequence shown here is derived from an EMBL/GenBank/DDBJ whole genome shotgun (WGS) entry which is preliminary data.</text>
</comment>
<evidence type="ECO:0000256" key="1">
    <source>
        <dbReference type="SAM" id="MobiDB-lite"/>
    </source>
</evidence>
<accession>A0A3A2ZHJ3</accession>
<keyword evidence="3" id="KW-1185">Reference proteome</keyword>
<feature type="region of interest" description="Disordered" evidence="1">
    <location>
        <begin position="149"/>
        <end position="184"/>
    </location>
</feature>
<sequence>MEHELLAPPPPYSDHDADQPPQYEATVKFPAQLNGYFQWRFTTTFHLGPSGDEKLYAVSTQASLFKSKQSLTLHDGPTEKSPVMAKVESTRYVNDKPFTISIPSRSGSESIPITTRVENLHPSAKRTIYSFSFPVPARSSNRHRLHYHYHNTTSNTNPPTDTKHPIPTSAPSPLPSAESTPSTQNLTRLETFEWRRSYGKEIQDLAPNSFGWKLVRLSRRVRGHSTSRSGRPRGNTSDGKEVVAVIAHNSSWSMTKGFKFAFLGTGLSGRLGGDWEVMVVMSALQLWNMDYQDQALVAGAST</sequence>
<gene>
    <name evidence="2" type="ORF">PHISCL_04991</name>
</gene>
<protein>
    <submittedName>
        <fullName evidence="2">Uncharacterized protein</fullName>
    </submittedName>
</protein>